<name>A0A346AZ36_9FIRM</name>
<evidence type="ECO:0000313" key="8">
    <source>
        <dbReference type="Proteomes" id="UP000254337"/>
    </source>
</evidence>
<evidence type="ECO:0000256" key="4">
    <source>
        <dbReference type="ARBA" id="ARBA00022898"/>
    </source>
</evidence>
<reference evidence="7 8" key="1">
    <citation type="submission" date="2018-05" db="EMBL/GenBank/DDBJ databases">
        <title>Complete genome sequence of Megasphaera sp. AJH120T, isolated from the ceca of a chicken.</title>
        <authorList>
            <person name="Maki J."/>
            <person name="Looft T."/>
        </authorList>
    </citation>
    <scope>NUCLEOTIDE SEQUENCE [LARGE SCALE GENOMIC DNA]</scope>
    <source>
        <strain evidence="7 8">AJH120</strain>
    </source>
</reference>
<keyword evidence="7" id="KW-0032">Aminotransferase</keyword>
<evidence type="ECO:0000259" key="6">
    <source>
        <dbReference type="Pfam" id="PF00266"/>
    </source>
</evidence>
<keyword evidence="4" id="KW-0663">Pyridoxal phosphate</keyword>
<dbReference type="KEGG" id="meg:DKB62_05875"/>
<dbReference type="OrthoDB" id="9804366at2"/>
<dbReference type="PANTHER" id="PTHR43586:SF4">
    <property type="entry name" value="ISOPENICILLIN N EPIMERASE"/>
    <property type="match status" value="1"/>
</dbReference>
<feature type="domain" description="Aminotransferase class V" evidence="6">
    <location>
        <begin position="3"/>
        <end position="368"/>
    </location>
</feature>
<evidence type="ECO:0000256" key="5">
    <source>
        <dbReference type="ARBA" id="ARBA00050776"/>
    </source>
</evidence>
<organism evidence="7 8">
    <name type="scientific">Megasphaera stantonii</name>
    <dbReference type="NCBI Taxonomy" id="2144175"/>
    <lineage>
        <taxon>Bacteria</taxon>
        <taxon>Bacillati</taxon>
        <taxon>Bacillota</taxon>
        <taxon>Negativicutes</taxon>
        <taxon>Veillonellales</taxon>
        <taxon>Veillonellaceae</taxon>
        <taxon>Megasphaera</taxon>
    </lineage>
</organism>
<dbReference type="Gene3D" id="3.40.640.10">
    <property type="entry name" value="Type I PLP-dependent aspartate aminotransferase-like (Major domain)"/>
    <property type="match status" value="1"/>
</dbReference>
<keyword evidence="8" id="KW-1185">Reference proteome</keyword>
<dbReference type="EC" id="2.8.1.7" evidence="3"/>
<dbReference type="InterPro" id="IPR015422">
    <property type="entry name" value="PyrdxlP-dep_Trfase_small"/>
</dbReference>
<dbReference type="GO" id="GO:0031071">
    <property type="term" value="F:cysteine desulfurase activity"/>
    <property type="evidence" value="ECO:0007669"/>
    <property type="project" value="UniProtKB-EC"/>
</dbReference>
<comment type="similarity">
    <text evidence="2">Belongs to the class-V pyridoxal-phosphate-dependent aminotransferase family. Csd subfamily.</text>
</comment>
<dbReference type="EMBL" id="CP029462">
    <property type="protein sequence ID" value="AXL21129.1"/>
    <property type="molecule type" value="Genomic_DNA"/>
</dbReference>
<dbReference type="PANTHER" id="PTHR43586">
    <property type="entry name" value="CYSTEINE DESULFURASE"/>
    <property type="match status" value="1"/>
</dbReference>
<proteinExistence type="inferred from homology"/>
<evidence type="ECO:0000256" key="3">
    <source>
        <dbReference type="ARBA" id="ARBA00012239"/>
    </source>
</evidence>
<protein>
    <recommendedName>
        <fullName evidence="3">cysteine desulfurase</fullName>
        <ecNumber evidence="3">2.8.1.7</ecNumber>
    </recommendedName>
</protein>
<evidence type="ECO:0000256" key="1">
    <source>
        <dbReference type="ARBA" id="ARBA00001933"/>
    </source>
</evidence>
<dbReference type="InterPro" id="IPR000192">
    <property type="entry name" value="Aminotrans_V_dom"/>
</dbReference>
<keyword evidence="7" id="KW-0808">Transferase</keyword>
<evidence type="ECO:0000313" key="7">
    <source>
        <dbReference type="EMBL" id="AXL21129.1"/>
    </source>
</evidence>
<gene>
    <name evidence="7" type="ORF">DKB62_05875</name>
</gene>
<dbReference type="GO" id="GO:0008483">
    <property type="term" value="F:transaminase activity"/>
    <property type="evidence" value="ECO:0007669"/>
    <property type="project" value="UniProtKB-KW"/>
</dbReference>
<comment type="cofactor">
    <cofactor evidence="1">
        <name>pyridoxal 5'-phosphate</name>
        <dbReference type="ChEBI" id="CHEBI:597326"/>
    </cofactor>
</comment>
<accession>A0A346AZ36</accession>
<comment type="catalytic activity">
    <reaction evidence="5">
        <text>(sulfur carrier)-H + L-cysteine = (sulfur carrier)-SH + L-alanine</text>
        <dbReference type="Rhea" id="RHEA:43892"/>
        <dbReference type="Rhea" id="RHEA-COMP:14737"/>
        <dbReference type="Rhea" id="RHEA-COMP:14739"/>
        <dbReference type="ChEBI" id="CHEBI:29917"/>
        <dbReference type="ChEBI" id="CHEBI:35235"/>
        <dbReference type="ChEBI" id="CHEBI:57972"/>
        <dbReference type="ChEBI" id="CHEBI:64428"/>
        <dbReference type="EC" id="2.8.1.7"/>
    </reaction>
</comment>
<dbReference type="InterPro" id="IPR016454">
    <property type="entry name" value="Cysteine_dSase"/>
</dbReference>
<dbReference type="InterPro" id="IPR015421">
    <property type="entry name" value="PyrdxlP-dep_Trfase_major"/>
</dbReference>
<dbReference type="AlphaFoldDB" id="A0A346AZ36"/>
<dbReference type="Proteomes" id="UP000254337">
    <property type="component" value="Chromosome"/>
</dbReference>
<dbReference type="SUPFAM" id="SSF53383">
    <property type="entry name" value="PLP-dependent transferases"/>
    <property type="match status" value="1"/>
</dbReference>
<sequence>MYYFDNAATTAQKPQAVAQAVYDALSGGLLGNPSRGAHAYSLRAYGLVLQAKELIKTLFHAGEAYDVAFTHNSTAALNMVLKGLLGAGDHVLTTTWEHNAVLRPLYQLEQQGTAVDFIGSEAGTGALQYGELEQKLRPSTKAVVCNHASNVTGNVVDLERVKAFCRKHSLMLVVDASQSAGAYPIDLSDGVVTALCFTGHKSLYGPGGTGGVCIRKDTEVRPYITGGDGVHSFDHEQPRDIPGVFEAGTANVAGIAGLAAGVQVLLDEGLEAAVRHQEALGRIFTEGVRELPNITLYGDFSSPRVGVYALNVGDADSALVSDILWDQYGMATRSGFHCAPLMHEELHTERRGAVRFSFSRFTTEDDVAAALRALRDIAAMET</sequence>
<dbReference type="RefSeq" id="WP_107196142.1">
    <property type="nucleotide sequence ID" value="NZ_CP029462.1"/>
</dbReference>
<dbReference type="Gene3D" id="3.90.1150.10">
    <property type="entry name" value="Aspartate Aminotransferase, domain 1"/>
    <property type="match status" value="1"/>
</dbReference>
<dbReference type="PIRSF" id="PIRSF005572">
    <property type="entry name" value="NifS"/>
    <property type="match status" value="1"/>
</dbReference>
<dbReference type="InterPro" id="IPR015424">
    <property type="entry name" value="PyrdxlP-dep_Trfase"/>
</dbReference>
<dbReference type="Pfam" id="PF00266">
    <property type="entry name" value="Aminotran_5"/>
    <property type="match status" value="1"/>
</dbReference>
<evidence type="ECO:0000256" key="2">
    <source>
        <dbReference type="ARBA" id="ARBA00010447"/>
    </source>
</evidence>